<keyword evidence="1" id="KW-1133">Transmembrane helix</keyword>
<sequence length="117" mass="12801">MRLRVRDIVATLLLAAVVVPYIGYLVNGEMPLIYDVQAMASTGFFLGVFAFWVIRGGQGVPRLGRFEGGVAVLALVLYVLTVAFDAEILLAAFVGSLLLVFGFDLFGRPRQHLDGRR</sequence>
<protein>
    <submittedName>
        <fullName evidence="2">Uncharacterized protein</fullName>
    </submittedName>
</protein>
<dbReference type="Proteomes" id="UP000294225">
    <property type="component" value="Unassembled WGS sequence"/>
</dbReference>
<reference evidence="2 3" key="1">
    <citation type="submission" date="2019-02" db="EMBL/GenBank/DDBJ databases">
        <title>Kribbella capetownensis sp. nov. and Kribbella speibonae sp. nov., isolated from soil.</title>
        <authorList>
            <person name="Curtis S.M."/>
            <person name="Norton I."/>
            <person name="Everest G.J."/>
            <person name="Meyers P.R."/>
        </authorList>
    </citation>
    <scope>NUCLEOTIDE SEQUENCE [LARGE SCALE GENOMIC DNA]</scope>
    <source>
        <strain evidence="2 3">YM55</strain>
    </source>
</reference>
<feature type="transmembrane region" description="Helical" evidence="1">
    <location>
        <begin position="32"/>
        <end position="54"/>
    </location>
</feature>
<organism evidence="2 3">
    <name type="scientific">Kribbella speibonae</name>
    <dbReference type="NCBI Taxonomy" id="1572660"/>
    <lineage>
        <taxon>Bacteria</taxon>
        <taxon>Bacillati</taxon>
        <taxon>Actinomycetota</taxon>
        <taxon>Actinomycetes</taxon>
        <taxon>Propionibacteriales</taxon>
        <taxon>Kribbellaceae</taxon>
        <taxon>Kribbella</taxon>
    </lineage>
</organism>
<comment type="caution">
    <text evidence="2">The sequence shown here is derived from an EMBL/GenBank/DDBJ whole genome shotgun (WGS) entry which is preliminary data.</text>
</comment>
<accession>A0A4R0IFH4</accession>
<gene>
    <name evidence="2" type="ORF">E0H92_37350</name>
</gene>
<keyword evidence="1" id="KW-0812">Transmembrane</keyword>
<proteinExistence type="predicted"/>
<feature type="transmembrane region" description="Helical" evidence="1">
    <location>
        <begin position="66"/>
        <end position="84"/>
    </location>
</feature>
<evidence type="ECO:0000313" key="2">
    <source>
        <dbReference type="EMBL" id="TCC30784.1"/>
    </source>
</evidence>
<dbReference type="EMBL" id="SJKC01000007">
    <property type="protein sequence ID" value="TCC30784.1"/>
    <property type="molecule type" value="Genomic_DNA"/>
</dbReference>
<keyword evidence="1" id="KW-0472">Membrane</keyword>
<evidence type="ECO:0000256" key="1">
    <source>
        <dbReference type="SAM" id="Phobius"/>
    </source>
</evidence>
<evidence type="ECO:0000313" key="3">
    <source>
        <dbReference type="Proteomes" id="UP000294225"/>
    </source>
</evidence>
<feature type="transmembrane region" description="Helical" evidence="1">
    <location>
        <begin position="7"/>
        <end position="26"/>
    </location>
</feature>
<feature type="transmembrane region" description="Helical" evidence="1">
    <location>
        <begin position="90"/>
        <end position="107"/>
    </location>
</feature>
<dbReference type="AlphaFoldDB" id="A0A4R0IFH4"/>
<name>A0A4R0IFH4_9ACTN</name>
<dbReference type="RefSeq" id="WP_131499607.1">
    <property type="nucleotide sequence ID" value="NZ_SJKC01000007.1"/>
</dbReference>